<evidence type="ECO:0008006" key="3">
    <source>
        <dbReference type="Google" id="ProtNLM"/>
    </source>
</evidence>
<dbReference type="AlphaFoldDB" id="A0A1M4TH33"/>
<keyword evidence="2" id="KW-1185">Reference proteome</keyword>
<organism evidence="1 2">
    <name type="scientific">Vibrio gazogenes DSM 21264 = NBRC 103151</name>
    <dbReference type="NCBI Taxonomy" id="1123492"/>
    <lineage>
        <taxon>Bacteria</taxon>
        <taxon>Pseudomonadati</taxon>
        <taxon>Pseudomonadota</taxon>
        <taxon>Gammaproteobacteria</taxon>
        <taxon>Vibrionales</taxon>
        <taxon>Vibrionaceae</taxon>
        <taxon>Vibrio</taxon>
    </lineage>
</organism>
<proteinExistence type="predicted"/>
<accession>A0A1M4TH33</accession>
<dbReference type="RefSeq" id="WP_072954708.1">
    <property type="nucleotide sequence ID" value="NZ_FQUH01000001.1"/>
</dbReference>
<gene>
    <name evidence="1" type="ORF">SAMN02745781_00316</name>
</gene>
<evidence type="ECO:0000313" key="1">
    <source>
        <dbReference type="EMBL" id="SHE43780.1"/>
    </source>
</evidence>
<dbReference type="InterPro" id="IPR021927">
    <property type="entry name" value="DUF3540"/>
</dbReference>
<dbReference type="Proteomes" id="UP000184159">
    <property type="component" value="Unassembled WGS sequence"/>
</dbReference>
<sequence length="174" mass="19493">MNHLLKLPKSAKPKPMPESYIGRVTGVEEGQNTWRIDQLFLAKAAESLLVKVEIGDVVAFIEYQHNLIIVQILQREGDRKTTIQSHNDVCWIAPKMSFQTQDELELLALNRISITADHLMQSAQGTSIQQAQKMILSAQSVSASADDVMNLTAKQHMLIAEEEVRIDGERINMG</sequence>
<protein>
    <recommendedName>
        <fullName evidence="3">DUF3540 domain-containing protein</fullName>
    </recommendedName>
</protein>
<dbReference type="EMBL" id="FQUH01000001">
    <property type="protein sequence ID" value="SHE43780.1"/>
    <property type="molecule type" value="Genomic_DNA"/>
</dbReference>
<evidence type="ECO:0000313" key="2">
    <source>
        <dbReference type="Proteomes" id="UP000184159"/>
    </source>
</evidence>
<dbReference type="Pfam" id="PF12059">
    <property type="entry name" value="DUF3540"/>
    <property type="match status" value="1"/>
</dbReference>
<name>A0A1M4TH33_VIBGA</name>
<reference evidence="2" key="1">
    <citation type="submission" date="2016-11" db="EMBL/GenBank/DDBJ databases">
        <authorList>
            <person name="Varghese N."/>
            <person name="Submissions S."/>
        </authorList>
    </citation>
    <scope>NUCLEOTIDE SEQUENCE [LARGE SCALE GENOMIC DNA]</scope>
    <source>
        <strain evidence="2">DSM 21264</strain>
    </source>
</reference>